<dbReference type="PATRIC" id="fig|1429438.4.peg.2338"/>
<dbReference type="AlphaFoldDB" id="W4LRJ6"/>
<dbReference type="PANTHER" id="PTHR43767:SF1">
    <property type="entry name" value="NONRIBOSOMAL PEPTIDE SYNTHASE PES1 (EUROFUNG)-RELATED"/>
    <property type="match status" value="1"/>
</dbReference>
<dbReference type="InterPro" id="IPR050237">
    <property type="entry name" value="ATP-dep_AMP-bd_enzyme"/>
</dbReference>
<proteinExistence type="predicted"/>
<dbReference type="SUPFAM" id="SSF56801">
    <property type="entry name" value="Acetyl-CoA synthetase-like"/>
    <property type="match status" value="1"/>
</dbReference>
<evidence type="ECO:0000259" key="1">
    <source>
        <dbReference type="Pfam" id="PF00501"/>
    </source>
</evidence>
<dbReference type="InterPro" id="IPR000873">
    <property type="entry name" value="AMP-dep_synth/lig_dom"/>
</dbReference>
<dbReference type="EMBL" id="AZHW01000351">
    <property type="protein sequence ID" value="ETX00331.1"/>
    <property type="molecule type" value="Genomic_DNA"/>
</dbReference>
<sequence length="458" mass="49661">MHIGTILHHHAMRHPDRPAVMLGDQSLSFQRLDTRSNQLANALIDRGLKPGDRVILYVGNSLALVEAIAAVWKAGGITVPITPWIVGPELAFMVGDCQPFAIVYGPEQTEHVDHALADHTGVLRILIDNGPASPIPTLESLRSGGAETLPPPLPADLTDAVIGYTSGTTGHPKGAVVTHANLITNQLSSATYWGLALDDVWLVSTPIAHRVGLSRLITCFCLGSPLVVMPRFTPEAAIHTITQHRITALGTVPTVCRRLLEAMDHTDHPFEHLRFISATGEAFPIALKERLFARLPHVELVSCYASTEGGVIAALLPHEQGVKPASVGRPMPGMEIRVVDTQGQDVPQGESGELLVRSGEPGRSLIAREYFNRPEANRDSFSDGWFHTGDMGYMDAEGYLYLVDRVKDMILSGGSTSTRVKWSRPLKPLPGCGKWPSWLARMPSSVNVSSPISPVMRM</sequence>
<dbReference type="HOGENOM" id="CLU_000022_59_0_7"/>
<dbReference type="InterPro" id="IPR020845">
    <property type="entry name" value="AMP-binding_CS"/>
</dbReference>
<gene>
    <name evidence="2" type="ORF">ETSY1_11575</name>
</gene>
<dbReference type="PANTHER" id="PTHR43767">
    <property type="entry name" value="LONG-CHAIN-FATTY-ACID--COA LIGASE"/>
    <property type="match status" value="1"/>
</dbReference>
<comment type="caution">
    <text evidence="2">The sequence shown here is derived from an EMBL/GenBank/DDBJ whole genome shotgun (WGS) entry which is preliminary data.</text>
</comment>
<dbReference type="Gene3D" id="3.40.50.12780">
    <property type="entry name" value="N-terminal domain of ligase-like"/>
    <property type="match status" value="1"/>
</dbReference>
<reference evidence="2 3" key="1">
    <citation type="journal article" date="2014" name="Nature">
        <title>An environmental bacterial taxon with a large and distinct metabolic repertoire.</title>
        <authorList>
            <person name="Wilson M.C."/>
            <person name="Mori T."/>
            <person name="Ruckert C."/>
            <person name="Uria A.R."/>
            <person name="Helf M.J."/>
            <person name="Takada K."/>
            <person name="Gernert C."/>
            <person name="Steffens U.A."/>
            <person name="Heycke N."/>
            <person name="Schmitt S."/>
            <person name="Rinke C."/>
            <person name="Helfrich E.J."/>
            <person name="Brachmann A.O."/>
            <person name="Gurgui C."/>
            <person name="Wakimoto T."/>
            <person name="Kracht M."/>
            <person name="Crusemann M."/>
            <person name="Hentschel U."/>
            <person name="Abe I."/>
            <person name="Matsunaga S."/>
            <person name="Kalinowski J."/>
            <person name="Takeyama H."/>
            <person name="Piel J."/>
        </authorList>
    </citation>
    <scope>NUCLEOTIDE SEQUENCE [LARGE SCALE GENOMIC DNA]</scope>
    <source>
        <strain evidence="3">TSY1</strain>
    </source>
</reference>
<dbReference type="InterPro" id="IPR042099">
    <property type="entry name" value="ANL_N_sf"/>
</dbReference>
<dbReference type="Pfam" id="PF00501">
    <property type="entry name" value="AMP-binding"/>
    <property type="match status" value="1"/>
</dbReference>
<dbReference type="PROSITE" id="PS00455">
    <property type="entry name" value="AMP_BINDING"/>
    <property type="match status" value="1"/>
</dbReference>
<name>W4LRJ6_ENTF1</name>
<feature type="domain" description="AMP-dependent synthetase/ligase" evidence="1">
    <location>
        <begin position="8"/>
        <end position="358"/>
    </location>
</feature>
<organism evidence="2 3">
    <name type="scientific">Entotheonella factor</name>
    <dbReference type="NCBI Taxonomy" id="1429438"/>
    <lineage>
        <taxon>Bacteria</taxon>
        <taxon>Pseudomonadati</taxon>
        <taxon>Nitrospinota/Tectimicrobiota group</taxon>
        <taxon>Candidatus Tectimicrobiota</taxon>
        <taxon>Candidatus Entotheonellia</taxon>
        <taxon>Candidatus Entotheonellales</taxon>
        <taxon>Candidatus Entotheonellaceae</taxon>
        <taxon>Candidatus Entotheonella</taxon>
    </lineage>
</organism>
<accession>W4LRJ6</accession>
<protein>
    <recommendedName>
        <fullName evidence="1">AMP-dependent synthetase/ligase domain-containing protein</fullName>
    </recommendedName>
</protein>
<keyword evidence="3" id="KW-1185">Reference proteome</keyword>
<dbReference type="Proteomes" id="UP000019141">
    <property type="component" value="Unassembled WGS sequence"/>
</dbReference>
<evidence type="ECO:0000313" key="2">
    <source>
        <dbReference type="EMBL" id="ETX00331.1"/>
    </source>
</evidence>
<evidence type="ECO:0000313" key="3">
    <source>
        <dbReference type="Proteomes" id="UP000019141"/>
    </source>
</evidence>